<evidence type="ECO:0000313" key="2">
    <source>
        <dbReference type="EMBL" id="TQM67967.1"/>
    </source>
</evidence>
<dbReference type="Proteomes" id="UP000316706">
    <property type="component" value="Unassembled WGS sequence"/>
</dbReference>
<feature type="transmembrane region" description="Helical" evidence="1">
    <location>
        <begin position="205"/>
        <end position="228"/>
    </location>
</feature>
<sequence>MPGETIFPPRPLSVTVANVRYRHVVTLSLVLGGIGLAVLAAALTGGPGEPGDSGGGTTVGLVLLALALVPPVLWRMRPPPRRLLIDGDGLRWDEPGDAWAVTWRELRKVTFSYTRPDTSQPRRAPVTPPRIELVLSPADGAFRDAHPEMEHLAEDSQGEPGVVYRLRLGNVHRHVGPIDDALTAFAAGKYERDGRDVPRGLRRPWAVVLSVALTSAFSVVAFGAALWPPREGDAADAAMGSFWTAVVVAWLVRVWAGGTLAIGFLRWAATFVGGAFLVVLLLTALMLGGDLDGPGLARLAFGVPLSTGLLLSGLLLKRGEVRDWSEARVQGR</sequence>
<keyword evidence="1" id="KW-0472">Membrane</keyword>
<keyword evidence="1" id="KW-1133">Transmembrane helix</keyword>
<feature type="transmembrane region" description="Helical" evidence="1">
    <location>
        <begin position="264"/>
        <end position="287"/>
    </location>
</feature>
<organism evidence="2 3">
    <name type="scientific">Actinomadura hallensis</name>
    <dbReference type="NCBI Taxonomy" id="337895"/>
    <lineage>
        <taxon>Bacteria</taxon>
        <taxon>Bacillati</taxon>
        <taxon>Actinomycetota</taxon>
        <taxon>Actinomycetes</taxon>
        <taxon>Streptosporangiales</taxon>
        <taxon>Thermomonosporaceae</taxon>
        <taxon>Actinomadura</taxon>
    </lineage>
</organism>
<dbReference type="EMBL" id="VFPO01000001">
    <property type="protein sequence ID" value="TQM67967.1"/>
    <property type="molecule type" value="Genomic_DNA"/>
</dbReference>
<reference evidence="2 3" key="1">
    <citation type="submission" date="2019-06" db="EMBL/GenBank/DDBJ databases">
        <title>Sequencing the genomes of 1000 actinobacteria strains.</title>
        <authorList>
            <person name="Klenk H.-P."/>
        </authorList>
    </citation>
    <scope>NUCLEOTIDE SEQUENCE [LARGE SCALE GENOMIC DNA]</scope>
    <source>
        <strain evidence="2 3">DSM 45043</strain>
    </source>
</reference>
<protein>
    <submittedName>
        <fullName evidence="2">Uncharacterized protein</fullName>
    </submittedName>
</protein>
<evidence type="ECO:0000313" key="3">
    <source>
        <dbReference type="Proteomes" id="UP000316706"/>
    </source>
</evidence>
<feature type="transmembrane region" description="Helical" evidence="1">
    <location>
        <begin position="299"/>
        <end position="316"/>
    </location>
</feature>
<gene>
    <name evidence="2" type="ORF">FHX41_1592</name>
</gene>
<evidence type="ECO:0000256" key="1">
    <source>
        <dbReference type="SAM" id="Phobius"/>
    </source>
</evidence>
<proteinExistence type="predicted"/>
<dbReference type="OrthoDB" id="3517652at2"/>
<name>A0A543IBM0_9ACTN</name>
<accession>A0A543IBM0</accession>
<keyword evidence="3" id="KW-1185">Reference proteome</keyword>
<keyword evidence="1" id="KW-0812">Transmembrane</keyword>
<dbReference type="AlphaFoldDB" id="A0A543IBM0"/>
<feature type="transmembrane region" description="Helical" evidence="1">
    <location>
        <begin position="55"/>
        <end position="74"/>
    </location>
</feature>
<dbReference type="RefSeq" id="WP_141967130.1">
    <property type="nucleotide sequence ID" value="NZ_VFPO01000001.1"/>
</dbReference>
<feature type="transmembrane region" description="Helical" evidence="1">
    <location>
        <begin position="21"/>
        <end position="43"/>
    </location>
</feature>
<comment type="caution">
    <text evidence="2">The sequence shown here is derived from an EMBL/GenBank/DDBJ whole genome shotgun (WGS) entry which is preliminary data.</text>
</comment>